<dbReference type="InterPro" id="IPR050772">
    <property type="entry name" value="Hydratase-Decarb/MhpD_sf"/>
</dbReference>
<protein>
    <submittedName>
        <fullName evidence="3">2-oxo-3-hexenedioate decarboxylase</fullName>
    </submittedName>
</protein>
<dbReference type="Proteomes" id="UP000184532">
    <property type="component" value="Unassembled WGS sequence"/>
</dbReference>
<keyword evidence="4" id="KW-1185">Reference proteome</keyword>
<dbReference type="SUPFAM" id="SSF56529">
    <property type="entry name" value="FAH"/>
    <property type="match status" value="1"/>
</dbReference>
<gene>
    <name evidence="3" type="ORF">SAMN04488116_1313</name>
</gene>
<keyword evidence="1" id="KW-0456">Lyase</keyword>
<sequence length="254" mass="27940">MKHNNLAHNLYEAVKLRLPITQVKYGNELGLEDAYAIQQQIIDLKLEEGEQLSGIKMGFTSKPKMEQVGVNAPIWGRLTNTMMIPNDGVLHLNNYIRPRAEPEIAFLLKEDLTMEHCGLPLEDLASGVAVAMEICDSRYRDFKFSLWDVIADNCFAAGYVLGQWKTPETGISDIAMTLNCNGKTMESGNSNSILGNPLTSLWEAIKLTTQYGFGLKRGMVVLAGAATPSIYLNSGDKVEVTAEQLGSVNIKVEA</sequence>
<accession>A0A1M5K049</accession>
<evidence type="ECO:0000259" key="2">
    <source>
        <dbReference type="Pfam" id="PF01557"/>
    </source>
</evidence>
<dbReference type="OrthoDB" id="9792137at2"/>
<evidence type="ECO:0000256" key="1">
    <source>
        <dbReference type="ARBA" id="ARBA00023239"/>
    </source>
</evidence>
<dbReference type="GO" id="GO:0005737">
    <property type="term" value="C:cytoplasm"/>
    <property type="evidence" value="ECO:0007669"/>
    <property type="project" value="TreeGrafter"/>
</dbReference>
<dbReference type="AlphaFoldDB" id="A0A1M5K049"/>
<dbReference type="InterPro" id="IPR011234">
    <property type="entry name" value="Fumarylacetoacetase-like_C"/>
</dbReference>
<name>A0A1M5K049_9FLAO</name>
<dbReference type="EMBL" id="FQWL01000002">
    <property type="protein sequence ID" value="SHG46138.1"/>
    <property type="molecule type" value="Genomic_DNA"/>
</dbReference>
<dbReference type="Gene3D" id="3.90.850.10">
    <property type="entry name" value="Fumarylacetoacetase-like, C-terminal domain"/>
    <property type="match status" value="1"/>
</dbReference>
<reference evidence="4" key="1">
    <citation type="submission" date="2016-11" db="EMBL/GenBank/DDBJ databases">
        <authorList>
            <person name="Varghese N."/>
            <person name="Submissions S."/>
        </authorList>
    </citation>
    <scope>NUCLEOTIDE SEQUENCE [LARGE SCALE GENOMIC DNA]</scope>
    <source>
        <strain evidence="4">DSM 22638</strain>
    </source>
</reference>
<dbReference type="Pfam" id="PF01557">
    <property type="entry name" value="FAA_hydrolase"/>
    <property type="match status" value="1"/>
</dbReference>
<evidence type="ECO:0000313" key="3">
    <source>
        <dbReference type="EMBL" id="SHG46138.1"/>
    </source>
</evidence>
<proteinExistence type="predicted"/>
<dbReference type="STRING" id="570519.SAMN04488116_1313"/>
<organism evidence="3 4">
    <name type="scientific">Flagellimonas flava</name>
    <dbReference type="NCBI Taxonomy" id="570519"/>
    <lineage>
        <taxon>Bacteria</taxon>
        <taxon>Pseudomonadati</taxon>
        <taxon>Bacteroidota</taxon>
        <taxon>Flavobacteriia</taxon>
        <taxon>Flavobacteriales</taxon>
        <taxon>Flavobacteriaceae</taxon>
        <taxon>Flagellimonas</taxon>
    </lineage>
</organism>
<dbReference type="PANTHER" id="PTHR30143:SF0">
    <property type="entry name" value="2-KETO-4-PENTENOATE HYDRATASE"/>
    <property type="match status" value="1"/>
</dbReference>
<dbReference type="PANTHER" id="PTHR30143">
    <property type="entry name" value="ACID HYDRATASE"/>
    <property type="match status" value="1"/>
</dbReference>
<dbReference type="GO" id="GO:0008684">
    <property type="term" value="F:2-oxopent-4-enoate hydratase activity"/>
    <property type="evidence" value="ECO:0007669"/>
    <property type="project" value="TreeGrafter"/>
</dbReference>
<dbReference type="RefSeq" id="WP_073177551.1">
    <property type="nucleotide sequence ID" value="NZ_FQWL01000002.1"/>
</dbReference>
<dbReference type="InterPro" id="IPR036663">
    <property type="entry name" value="Fumarylacetoacetase_C_sf"/>
</dbReference>
<evidence type="ECO:0000313" key="4">
    <source>
        <dbReference type="Proteomes" id="UP000184532"/>
    </source>
</evidence>
<feature type="domain" description="Fumarylacetoacetase-like C-terminal" evidence="2">
    <location>
        <begin position="74"/>
        <end position="252"/>
    </location>
</feature>